<protein>
    <submittedName>
        <fullName evidence="2">Uncharacterized protein</fullName>
    </submittedName>
</protein>
<organism evidence="2 3">
    <name type="scientific">Zizania palustris</name>
    <name type="common">Northern wild rice</name>
    <dbReference type="NCBI Taxonomy" id="103762"/>
    <lineage>
        <taxon>Eukaryota</taxon>
        <taxon>Viridiplantae</taxon>
        <taxon>Streptophyta</taxon>
        <taxon>Embryophyta</taxon>
        <taxon>Tracheophyta</taxon>
        <taxon>Spermatophyta</taxon>
        <taxon>Magnoliopsida</taxon>
        <taxon>Liliopsida</taxon>
        <taxon>Poales</taxon>
        <taxon>Poaceae</taxon>
        <taxon>BOP clade</taxon>
        <taxon>Oryzoideae</taxon>
        <taxon>Oryzeae</taxon>
        <taxon>Zizaniinae</taxon>
        <taxon>Zizania</taxon>
    </lineage>
</organism>
<reference evidence="2" key="1">
    <citation type="journal article" date="2021" name="bioRxiv">
        <title>Whole Genome Assembly and Annotation of Northern Wild Rice, Zizania palustris L., Supports a Whole Genome Duplication in the Zizania Genus.</title>
        <authorList>
            <person name="Haas M."/>
            <person name="Kono T."/>
            <person name="Macchietto M."/>
            <person name="Millas R."/>
            <person name="McGilp L."/>
            <person name="Shao M."/>
            <person name="Duquette J."/>
            <person name="Hirsch C.N."/>
            <person name="Kimball J."/>
        </authorList>
    </citation>
    <scope>NUCLEOTIDE SEQUENCE</scope>
    <source>
        <tissue evidence="2">Fresh leaf tissue</tissue>
    </source>
</reference>
<comment type="caution">
    <text evidence="2">The sequence shown here is derived from an EMBL/GenBank/DDBJ whole genome shotgun (WGS) entry which is preliminary data.</text>
</comment>
<dbReference type="OrthoDB" id="733624at2759"/>
<reference evidence="2" key="2">
    <citation type="submission" date="2021-02" db="EMBL/GenBank/DDBJ databases">
        <authorList>
            <person name="Kimball J.A."/>
            <person name="Haas M.W."/>
            <person name="Macchietto M."/>
            <person name="Kono T."/>
            <person name="Duquette J."/>
            <person name="Shao M."/>
        </authorList>
    </citation>
    <scope>NUCLEOTIDE SEQUENCE</scope>
    <source>
        <tissue evidence="2">Fresh leaf tissue</tissue>
    </source>
</reference>
<name>A0A8J5SFW2_ZIZPA</name>
<proteinExistence type="predicted"/>
<gene>
    <name evidence="2" type="ORF">GUJ93_ZPchr0001g31753</name>
</gene>
<feature type="region of interest" description="Disordered" evidence="1">
    <location>
        <begin position="112"/>
        <end position="148"/>
    </location>
</feature>
<evidence type="ECO:0000313" key="2">
    <source>
        <dbReference type="EMBL" id="KAG8054819.1"/>
    </source>
</evidence>
<dbReference type="AlphaFoldDB" id="A0A8J5SFW2"/>
<sequence length="148" mass="16901">MKAVWKLPRLQNLVMQHVDHSTGDLIDLLQGLLRYDPDARIKTRVRSWSDPSQISTHQPCNNIFVLSARILLPPLRVPVSVSFLPQSPSVWLYPTPVINVIRHVVMVPAAPQSEVSPSSVRRMSQDRCTRATRRRLSIDQEHQPRRSG</sequence>
<feature type="compositionally biased region" description="Polar residues" evidence="1">
    <location>
        <begin position="113"/>
        <end position="122"/>
    </location>
</feature>
<keyword evidence="3" id="KW-1185">Reference proteome</keyword>
<accession>A0A8J5SFW2</accession>
<evidence type="ECO:0000313" key="3">
    <source>
        <dbReference type="Proteomes" id="UP000729402"/>
    </source>
</evidence>
<evidence type="ECO:0000256" key="1">
    <source>
        <dbReference type="SAM" id="MobiDB-lite"/>
    </source>
</evidence>
<feature type="compositionally biased region" description="Basic and acidic residues" evidence="1">
    <location>
        <begin position="136"/>
        <end position="148"/>
    </location>
</feature>
<dbReference type="Proteomes" id="UP000729402">
    <property type="component" value="Unassembled WGS sequence"/>
</dbReference>
<dbReference type="EMBL" id="JAAALK010000288">
    <property type="protein sequence ID" value="KAG8054819.1"/>
    <property type="molecule type" value="Genomic_DNA"/>
</dbReference>